<name>A0A0M3I8V1_ASCLU</name>
<evidence type="ECO:0000313" key="2">
    <source>
        <dbReference type="WBParaSite" id="ALUE_0001381401-mRNA-1"/>
    </source>
</evidence>
<dbReference type="Proteomes" id="UP000036681">
    <property type="component" value="Unplaced"/>
</dbReference>
<organism evidence="1 2">
    <name type="scientific">Ascaris lumbricoides</name>
    <name type="common">Giant roundworm</name>
    <dbReference type="NCBI Taxonomy" id="6252"/>
    <lineage>
        <taxon>Eukaryota</taxon>
        <taxon>Metazoa</taxon>
        <taxon>Ecdysozoa</taxon>
        <taxon>Nematoda</taxon>
        <taxon>Chromadorea</taxon>
        <taxon>Rhabditida</taxon>
        <taxon>Spirurina</taxon>
        <taxon>Ascaridomorpha</taxon>
        <taxon>Ascaridoidea</taxon>
        <taxon>Ascarididae</taxon>
        <taxon>Ascaris</taxon>
    </lineage>
</organism>
<sequence length="33" mass="4002">MTDFEVRSHSEICRDRRFGQSNALRNYLCRANR</sequence>
<proteinExistence type="predicted"/>
<evidence type="ECO:0000313" key="1">
    <source>
        <dbReference type="Proteomes" id="UP000036681"/>
    </source>
</evidence>
<dbReference type="WBParaSite" id="ALUE_0001381401-mRNA-1">
    <property type="protein sequence ID" value="ALUE_0001381401-mRNA-1"/>
    <property type="gene ID" value="ALUE_0001381401"/>
</dbReference>
<reference evidence="2" key="1">
    <citation type="submission" date="2017-02" db="UniProtKB">
        <authorList>
            <consortium name="WormBaseParasite"/>
        </authorList>
    </citation>
    <scope>IDENTIFICATION</scope>
</reference>
<protein>
    <submittedName>
        <fullName evidence="2">DUF1534 domain-containing protein</fullName>
    </submittedName>
</protein>
<dbReference type="AlphaFoldDB" id="A0A0M3I8V1"/>
<keyword evidence="1" id="KW-1185">Reference proteome</keyword>
<accession>A0A0M3I8V1</accession>